<evidence type="ECO:0000313" key="3">
    <source>
        <dbReference type="Proteomes" id="UP000504637"/>
    </source>
</evidence>
<reference evidence="4" key="1">
    <citation type="submission" date="2020-01" db="EMBL/GenBank/DDBJ databases">
        <authorList>
            <consortium name="DOE Joint Genome Institute"/>
            <person name="Haridas S."/>
            <person name="Albert R."/>
            <person name="Binder M."/>
            <person name="Bloem J."/>
            <person name="Labutti K."/>
            <person name="Salamov A."/>
            <person name="Andreopoulos B."/>
            <person name="Baker S.E."/>
            <person name="Barry K."/>
            <person name="Bills G."/>
            <person name="Bluhm B.H."/>
            <person name="Cannon C."/>
            <person name="Castanera R."/>
            <person name="Culley D.E."/>
            <person name="Daum C."/>
            <person name="Ezra D."/>
            <person name="Gonzalez J.B."/>
            <person name="Henrissat B."/>
            <person name="Kuo A."/>
            <person name="Liang C."/>
            <person name="Lipzen A."/>
            <person name="Lutzoni F."/>
            <person name="Magnuson J."/>
            <person name="Mondo S."/>
            <person name="Nolan M."/>
            <person name="Ohm R."/>
            <person name="Pangilinan J."/>
            <person name="Park H.-J."/>
            <person name="Ramirez L."/>
            <person name="Alfaro M."/>
            <person name="Sun H."/>
            <person name="Tritt A."/>
            <person name="Yoshinaga Y."/>
            <person name="Zwiers L.-H."/>
            <person name="Turgeon B.G."/>
            <person name="Goodwin S.B."/>
            <person name="Spatafora J.W."/>
            <person name="Crous P.W."/>
            <person name="Grigoriev I.V."/>
        </authorList>
    </citation>
    <scope>NUCLEOTIDE SEQUENCE</scope>
    <source>
        <strain evidence="4">CBS 342.82</strain>
    </source>
</reference>
<dbReference type="AlphaFoldDB" id="A0A6J3LX87"/>
<dbReference type="InterPro" id="IPR012462">
    <property type="entry name" value="UFSP1/2_DUB_cat"/>
</dbReference>
<feature type="domain" description="UFSP1/2/DUB catalytic" evidence="2">
    <location>
        <begin position="76"/>
        <end position="267"/>
    </location>
</feature>
<keyword evidence="1" id="KW-0378">Hydrolase</keyword>
<gene>
    <name evidence="4" type="ORF">K489DRAFT_383070</name>
</gene>
<evidence type="ECO:0000313" key="4">
    <source>
        <dbReference type="RefSeq" id="XP_033457314.1"/>
    </source>
</evidence>
<dbReference type="GO" id="GO:0016787">
    <property type="term" value="F:hydrolase activity"/>
    <property type="evidence" value="ECO:0007669"/>
    <property type="project" value="UniProtKB-KW"/>
</dbReference>
<name>A0A6J3LX87_9PEZI</name>
<protein>
    <recommendedName>
        <fullName evidence="2">UFSP1/2/DUB catalytic domain-containing protein</fullName>
    </recommendedName>
</protein>
<proteinExistence type="predicted"/>
<dbReference type="GeneID" id="54363310"/>
<dbReference type="Gene3D" id="3.90.70.130">
    <property type="match status" value="1"/>
</dbReference>
<dbReference type="Pfam" id="PF07910">
    <property type="entry name" value="Peptidase_C78"/>
    <property type="match status" value="1"/>
</dbReference>
<sequence>MSGLGSHARRLGKNQLGPYAFETRMPGKLWTLISDENGSTTDLNGVIPILSFLLERDESIAVAHLCTKHATQVFKTRSEGAHFCGYRNIQMLLLSLRHICPEKLISLSDHDNIPQIQEAIEKAWDDGYNSHGRVQTGGIISTRKHIGTSEVEALMLSLNIACTGHLFSGKYAWKELLDFAEQYFHASGLDLPPLFLQRPAHSLTVIGIELLKSGDRRLLVFDPQWRSPSIMSDAARARECVGLHRLLLLWRYRKSIRYLKRFKSFEVLSIDERLQGRLP</sequence>
<dbReference type="RefSeq" id="XP_033457314.1">
    <property type="nucleotide sequence ID" value="XM_033605510.1"/>
</dbReference>
<reference evidence="4" key="2">
    <citation type="submission" date="2020-04" db="EMBL/GenBank/DDBJ databases">
        <authorList>
            <consortium name="NCBI Genome Project"/>
        </authorList>
    </citation>
    <scope>NUCLEOTIDE SEQUENCE</scope>
    <source>
        <strain evidence="4">CBS 342.82</strain>
    </source>
</reference>
<dbReference type="Proteomes" id="UP000504637">
    <property type="component" value="Unplaced"/>
</dbReference>
<accession>A0A6J3LX87</accession>
<evidence type="ECO:0000256" key="1">
    <source>
        <dbReference type="ARBA" id="ARBA00022801"/>
    </source>
</evidence>
<reference evidence="4" key="3">
    <citation type="submission" date="2025-08" db="UniProtKB">
        <authorList>
            <consortium name="RefSeq"/>
        </authorList>
    </citation>
    <scope>IDENTIFICATION</scope>
    <source>
        <strain evidence="4">CBS 342.82</strain>
    </source>
</reference>
<organism evidence="4">
    <name type="scientific">Dissoconium aciculare CBS 342.82</name>
    <dbReference type="NCBI Taxonomy" id="1314786"/>
    <lineage>
        <taxon>Eukaryota</taxon>
        <taxon>Fungi</taxon>
        <taxon>Dikarya</taxon>
        <taxon>Ascomycota</taxon>
        <taxon>Pezizomycotina</taxon>
        <taxon>Dothideomycetes</taxon>
        <taxon>Dothideomycetidae</taxon>
        <taxon>Mycosphaerellales</taxon>
        <taxon>Dissoconiaceae</taxon>
        <taxon>Dissoconium</taxon>
    </lineage>
</organism>
<evidence type="ECO:0000259" key="2">
    <source>
        <dbReference type="Pfam" id="PF07910"/>
    </source>
</evidence>
<keyword evidence="3" id="KW-1185">Reference proteome</keyword>
<dbReference type="OrthoDB" id="288987at2759"/>